<evidence type="ECO:0000313" key="1">
    <source>
        <dbReference type="EMBL" id="KAA6369849.1"/>
    </source>
</evidence>
<name>A0A5J4UH38_9EUKA</name>
<dbReference type="Proteomes" id="UP000324800">
    <property type="component" value="Unassembled WGS sequence"/>
</dbReference>
<gene>
    <name evidence="1" type="ORF">EZS28_034625</name>
</gene>
<evidence type="ECO:0000313" key="2">
    <source>
        <dbReference type="Proteomes" id="UP000324800"/>
    </source>
</evidence>
<proteinExistence type="predicted"/>
<organism evidence="1 2">
    <name type="scientific">Streblomastix strix</name>
    <dbReference type="NCBI Taxonomy" id="222440"/>
    <lineage>
        <taxon>Eukaryota</taxon>
        <taxon>Metamonada</taxon>
        <taxon>Preaxostyla</taxon>
        <taxon>Oxymonadida</taxon>
        <taxon>Streblomastigidae</taxon>
        <taxon>Streblomastix</taxon>
    </lineage>
</organism>
<dbReference type="AlphaFoldDB" id="A0A5J4UH38"/>
<reference evidence="1 2" key="1">
    <citation type="submission" date="2019-03" db="EMBL/GenBank/DDBJ databases">
        <title>Single cell metagenomics reveals metabolic interactions within the superorganism composed of flagellate Streblomastix strix and complex community of Bacteroidetes bacteria on its surface.</title>
        <authorList>
            <person name="Treitli S.C."/>
            <person name="Kolisko M."/>
            <person name="Husnik F."/>
            <person name="Keeling P."/>
            <person name="Hampl V."/>
        </authorList>
    </citation>
    <scope>NUCLEOTIDE SEQUENCE [LARGE SCALE GENOMIC DNA]</scope>
    <source>
        <strain evidence="1">ST1C</strain>
    </source>
</reference>
<protein>
    <submittedName>
        <fullName evidence="1">Uncharacterized protein</fullName>
    </submittedName>
</protein>
<comment type="caution">
    <text evidence="1">The sequence shown here is derived from an EMBL/GenBank/DDBJ whole genome shotgun (WGS) entry which is preliminary data.</text>
</comment>
<dbReference type="EMBL" id="SNRW01015958">
    <property type="protein sequence ID" value="KAA6369849.1"/>
    <property type="molecule type" value="Genomic_DNA"/>
</dbReference>
<accession>A0A5J4UH38</accession>
<sequence>MQNATCKLVFIEVQQCEILNRDIVIVSRQVLCLSRHKYLKVLNGEEIDDQENSFLDVQHRIQTGLL</sequence>